<feature type="transmembrane region" description="Helical" evidence="1">
    <location>
        <begin position="291"/>
        <end position="310"/>
    </location>
</feature>
<dbReference type="Proteomes" id="UP000071859">
    <property type="component" value="Unassembled WGS sequence"/>
</dbReference>
<organism evidence="3 4">
    <name type="scientific">Caballeronia calidae</name>
    <dbReference type="NCBI Taxonomy" id="1777139"/>
    <lineage>
        <taxon>Bacteria</taxon>
        <taxon>Pseudomonadati</taxon>
        <taxon>Pseudomonadota</taxon>
        <taxon>Betaproteobacteria</taxon>
        <taxon>Burkholderiales</taxon>
        <taxon>Burkholderiaceae</taxon>
        <taxon>Caballeronia</taxon>
    </lineage>
</organism>
<evidence type="ECO:0000259" key="2">
    <source>
        <dbReference type="Pfam" id="PF01757"/>
    </source>
</evidence>
<sequence>MRPTIDPLTSLRGIAALLVVVNHVTLLMLPLGLTSAKPALIKTGILGMTTFFVLSGFVMYYNYAHKIAANRSDGISQFIFARVARLYPLMIAYVLFNFTWNVSRSLSSANAQSTSVYVTTLPLYLLGVQSWIYAVVNDVNVTASQYFGNPAWSISTELFFYLLFIPLIVLRKKCAPSLWRGLLVVILSIAARGAIVALSDSVAVQQWIASRFGESSSLSVYSWLVYYCPYGRCFEFFAGMGIAEIWLARRQRGASKLADRLGLLAGIGGLTYIGASFLSEIAFSIPRLFEGTATHFFYVAAVPPTIYFVSRERGMATKLLSLKPLLFVGEISYSLYLVHTVAFPLFTVPSTVDIAMHAPMLAGRCIAFVAITMVFSPLLYWALEKPARTAIMQLLHRPATSNG</sequence>
<feature type="transmembrane region" description="Helical" evidence="1">
    <location>
        <begin position="261"/>
        <end position="285"/>
    </location>
</feature>
<keyword evidence="3" id="KW-0808">Transferase</keyword>
<feature type="transmembrane region" description="Helical" evidence="1">
    <location>
        <begin position="361"/>
        <end position="383"/>
    </location>
</feature>
<evidence type="ECO:0000313" key="4">
    <source>
        <dbReference type="Proteomes" id="UP000071859"/>
    </source>
</evidence>
<keyword evidence="3" id="KW-0012">Acyltransferase</keyword>
<feature type="transmembrane region" description="Helical" evidence="1">
    <location>
        <begin position="45"/>
        <end position="63"/>
    </location>
</feature>
<dbReference type="GO" id="GO:0000271">
    <property type="term" value="P:polysaccharide biosynthetic process"/>
    <property type="evidence" value="ECO:0007669"/>
    <property type="project" value="TreeGrafter"/>
</dbReference>
<feature type="transmembrane region" description="Helical" evidence="1">
    <location>
        <begin position="116"/>
        <end position="136"/>
    </location>
</feature>
<reference evidence="3" key="1">
    <citation type="submission" date="2016-01" db="EMBL/GenBank/DDBJ databases">
        <authorList>
            <person name="Peeters C."/>
        </authorList>
    </citation>
    <scope>NUCLEOTIDE SEQUENCE</scope>
    <source>
        <strain evidence="3">LMG 29321</strain>
    </source>
</reference>
<dbReference type="PANTHER" id="PTHR23028:SF53">
    <property type="entry name" value="ACYL_TRANSF_3 DOMAIN-CONTAINING PROTEIN"/>
    <property type="match status" value="1"/>
</dbReference>
<feature type="transmembrane region" description="Helical" evidence="1">
    <location>
        <begin position="151"/>
        <end position="170"/>
    </location>
</feature>
<feature type="transmembrane region" description="Helical" evidence="1">
    <location>
        <begin position="331"/>
        <end position="349"/>
    </location>
</feature>
<proteinExistence type="predicted"/>
<dbReference type="InterPro" id="IPR002656">
    <property type="entry name" value="Acyl_transf_3_dom"/>
</dbReference>
<keyword evidence="4" id="KW-1185">Reference proteome</keyword>
<dbReference type="GO" id="GO:0016747">
    <property type="term" value="F:acyltransferase activity, transferring groups other than amino-acyl groups"/>
    <property type="evidence" value="ECO:0007669"/>
    <property type="project" value="InterPro"/>
</dbReference>
<feature type="domain" description="Acyltransferase 3" evidence="2">
    <location>
        <begin position="10"/>
        <end position="375"/>
    </location>
</feature>
<dbReference type="AlphaFoldDB" id="A0A158EGZ6"/>
<dbReference type="PANTHER" id="PTHR23028">
    <property type="entry name" value="ACETYLTRANSFERASE"/>
    <property type="match status" value="1"/>
</dbReference>
<dbReference type="Pfam" id="PF01757">
    <property type="entry name" value="Acyl_transf_3"/>
    <property type="match status" value="1"/>
</dbReference>
<dbReference type="GO" id="GO:0016020">
    <property type="term" value="C:membrane"/>
    <property type="evidence" value="ECO:0007669"/>
    <property type="project" value="TreeGrafter"/>
</dbReference>
<evidence type="ECO:0000313" key="3">
    <source>
        <dbReference type="EMBL" id="SAL06135.1"/>
    </source>
</evidence>
<feature type="transmembrane region" description="Helical" evidence="1">
    <location>
        <begin position="182"/>
        <end position="204"/>
    </location>
</feature>
<feature type="transmembrane region" description="Helical" evidence="1">
    <location>
        <begin position="224"/>
        <end position="249"/>
    </location>
</feature>
<evidence type="ECO:0000256" key="1">
    <source>
        <dbReference type="SAM" id="Phobius"/>
    </source>
</evidence>
<keyword evidence="1" id="KW-0812">Transmembrane</keyword>
<accession>A0A158EGZ6</accession>
<comment type="caution">
    <text evidence="3">The sequence shown here is derived from an EMBL/GenBank/DDBJ whole genome shotgun (WGS) entry which is preliminary data.</text>
</comment>
<dbReference type="EMBL" id="FCOX02000102">
    <property type="protein sequence ID" value="SAL06135.1"/>
    <property type="molecule type" value="Genomic_DNA"/>
</dbReference>
<gene>
    <name evidence="3" type="ORF">AWB78_07896</name>
</gene>
<keyword evidence="1" id="KW-0472">Membrane</keyword>
<feature type="transmembrane region" description="Helical" evidence="1">
    <location>
        <begin position="12"/>
        <end position="33"/>
    </location>
</feature>
<name>A0A158EGZ6_9BURK</name>
<protein>
    <submittedName>
        <fullName evidence="3">Acyltransferase</fullName>
    </submittedName>
</protein>
<keyword evidence="1" id="KW-1133">Transmembrane helix</keyword>
<dbReference type="InterPro" id="IPR050879">
    <property type="entry name" value="Acyltransferase_3"/>
</dbReference>